<reference evidence="12" key="1">
    <citation type="journal article" date="2018" name="DNA Res.">
        <title>Multiple hybrid de novo genome assembly of finger millet, an orphan allotetraploid crop.</title>
        <authorList>
            <person name="Hatakeyama M."/>
            <person name="Aluri S."/>
            <person name="Balachadran M.T."/>
            <person name="Sivarajan S.R."/>
            <person name="Patrignani A."/>
            <person name="Gruter S."/>
            <person name="Poveda L."/>
            <person name="Shimizu-Inatsugi R."/>
            <person name="Baeten J."/>
            <person name="Francoijs K.J."/>
            <person name="Nataraja K.N."/>
            <person name="Reddy Y.A.N."/>
            <person name="Phadnis S."/>
            <person name="Ravikumar R.L."/>
            <person name="Schlapbach R."/>
            <person name="Sreeman S.M."/>
            <person name="Shimizu K.K."/>
        </authorList>
    </citation>
    <scope>NUCLEOTIDE SEQUENCE</scope>
</reference>
<dbReference type="InterPro" id="IPR011009">
    <property type="entry name" value="Kinase-like_dom_sf"/>
</dbReference>
<dbReference type="Proteomes" id="UP001054889">
    <property type="component" value="Unassembled WGS sequence"/>
</dbReference>
<dbReference type="Gene3D" id="1.10.510.10">
    <property type="entry name" value="Transferase(Phosphotransferase) domain 1"/>
    <property type="match status" value="1"/>
</dbReference>
<dbReference type="GO" id="GO:0016020">
    <property type="term" value="C:membrane"/>
    <property type="evidence" value="ECO:0007669"/>
    <property type="project" value="UniProtKB-SubCell"/>
</dbReference>
<feature type="domain" description="Protein kinase" evidence="10">
    <location>
        <begin position="1"/>
        <end position="81"/>
    </location>
</feature>
<keyword evidence="7" id="KW-0472">Membrane</keyword>
<evidence type="ECO:0000256" key="4">
    <source>
        <dbReference type="ARBA" id="ARBA00022729"/>
    </source>
</evidence>
<evidence type="ECO:0000313" key="11">
    <source>
        <dbReference type="EMBL" id="GJM85429.1"/>
    </source>
</evidence>
<proteinExistence type="predicted"/>
<evidence type="ECO:0000256" key="3">
    <source>
        <dbReference type="ARBA" id="ARBA00022692"/>
    </source>
</evidence>
<dbReference type="PANTHER" id="PTHR47986">
    <property type="entry name" value="OSJNBA0070M12.3 PROTEIN"/>
    <property type="match status" value="1"/>
</dbReference>
<keyword evidence="6" id="KW-1133">Transmembrane helix</keyword>
<reference evidence="12" key="2">
    <citation type="submission" date="2021-12" db="EMBL/GenBank/DDBJ databases">
        <title>Resequencing data analysis of finger millet.</title>
        <authorList>
            <person name="Hatakeyama M."/>
            <person name="Aluri S."/>
            <person name="Balachadran M.T."/>
            <person name="Sivarajan S.R."/>
            <person name="Poveda L."/>
            <person name="Shimizu-Inatsugi R."/>
            <person name="Schlapbach R."/>
            <person name="Sreeman S.M."/>
            <person name="Shimizu K.K."/>
        </authorList>
    </citation>
    <scope>NUCLEOTIDE SEQUENCE</scope>
</reference>
<dbReference type="GO" id="GO:0004672">
    <property type="term" value="F:protein kinase activity"/>
    <property type="evidence" value="ECO:0007669"/>
    <property type="project" value="InterPro"/>
</dbReference>
<evidence type="ECO:0000256" key="7">
    <source>
        <dbReference type="ARBA" id="ARBA00023136"/>
    </source>
</evidence>
<comment type="caution">
    <text evidence="12">The sequence shown here is derived from an EMBL/GenBank/DDBJ whole genome shotgun (WGS) entry which is preliminary data.</text>
</comment>
<dbReference type="AlphaFoldDB" id="A0AAV5BJD5"/>
<dbReference type="PANTHER" id="PTHR47986:SF34">
    <property type="entry name" value="RECEPTOR-LIKE KINASE TMK2"/>
    <property type="match status" value="1"/>
</dbReference>
<keyword evidence="9" id="KW-0325">Glycoprotein</keyword>
<organism evidence="12 13">
    <name type="scientific">Eleusine coracana subsp. coracana</name>
    <dbReference type="NCBI Taxonomy" id="191504"/>
    <lineage>
        <taxon>Eukaryota</taxon>
        <taxon>Viridiplantae</taxon>
        <taxon>Streptophyta</taxon>
        <taxon>Embryophyta</taxon>
        <taxon>Tracheophyta</taxon>
        <taxon>Spermatophyta</taxon>
        <taxon>Magnoliopsida</taxon>
        <taxon>Liliopsida</taxon>
        <taxon>Poales</taxon>
        <taxon>Poaceae</taxon>
        <taxon>PACMAD clade</taxon>
        <taxon>Chloridoideae</taxon>
        <taxon>Cynodonteae</taxon>
        <taxon>Eleusininae</taxon>
        <taxon>Eleusine</taxon>
    </lineage>
</organism>
<evidence type="ECO:0000256" key="5">
    <source>
        <dbReference type="ARBA" id="ARBA00022737"/>
    </source>
</evidence>
<evidence type="ECO:0000256" key="9">
    <source>
        <dbReference type="ARBA" id="ARBA00023180"/>
    </source>
</evidence>
<dbReference type="Pfam" id="PF00069">
    <property type="entry name" value="Pkinase"/>
    <property type="match status" value="1"/>
</dbReference>
<evidence type="ECO:0000256" key="2">
    <source>
        <dbReference type="ARBA" id="ARBA00022614"/>
    </source>
</evidence>
<dbReference type="InterPro" id="IPR052422">
    <property type="entry name" value="Auxin_Ser/Thr_Kinase"/>
</dbReference>
<dbReference type="EMBL" id="BQKI01000001">
    <property type="protein sequence ID" value="GJM86057.1"/>
    <property type="molecule type" value="Genomic_DNA"/>
</dbReference>
<sequence>MTIARDIARGIEYVHNFSLENFIHRDIKASGIFLDENLRAKVLDFGLVKAVNELDKSVPAFDLAGIFWYVAPEYANTGEVT</sequence>
<keyword evidence="2" id="KW-0433">Leucine-rich repeat</keyword>
<accession>A0AAV5BJD5</accession>
<protein>
    <recommendedName>
        <fullName evidence="10">Protein kinase domain-containing protein</fullName>
    </recommendedName>
</protein>
<evidence type="ECO:0000313" key="12">
    <source>
        <dbReference type="EMBL" id="GJM86057.1"/>
    </source>
</evidence>
<name>A0AAV5BJD5_ELECO</name>
<keyword evidence="3" id="KW-0812">Transmembrane</keyword>
<keyword evidence="8" id="KW-0675">Receptor</keyword>
<keyword evidence="13" id="KW-1185">Reference proteome</keyword>
<dbReference type="GO" id="GO:0005524">
    <property type="term" value="F:ATP binding"/>
    <property type="evidence" value="ECO:0007669"/>
    <property type="project" value="InterPro"/>
</dbReference>
<evidence type="ECO:0000259" key="10">
    <source>
        <dbReference type="PROSITE" id="PS50011"/>
    </source>
</evidence>
<evidence type="ECO:0000313" key="13">
    <source>
        <dbReference type="Proteomes" id="UP001054889"/>
    </source>
</evidence>
<gene>
    <name evidence="12" type="primary">ga01875</name>
    <name evidence="11" type="synonym">ga01188</name>
    <name evidence="11" type="ORF">PR202_ga01188</name>
    <name evidence="12" type="ORF">PR202_ga01875</name>
</gene>
<keyword evidence="5" id="KW-0677">Repeat</keyword>
<dbReference type="EMBL" id="BQKI01000001">
    <property type="protein sequence ID" value="GJM85429.1"/>
    <property type="molecule type" value="Genomic_DNA"/>
</dbReference>
<evidence type="ECO:0000256" key="8">
    <source>
        <dbReference type="ARBA" id="ARBA00023170"/>
    </source>
</evidence>
<evidence type="ECO:0000256" key="6">
    <source>
        <dbReference type="ARBA" id="ARBA00022989"/>
    </source>
</evidence>
<dbReference type="InterPro" id="IPR000719">
    <property type="entry name" value="Prot_kinase_dom"/>
</dbReference>
<dbReference type="SUPFAM" id="SSF56112">
    <property type="entry name" value="Protein kinase-like (PK-like)"/>
    <property type="match status" value="1"/>
</dbReference>
<evidence type="ECO:0000256" key="1">
    <source>
        <dbReference type="ARBA" id="ARBA00004167"/>
    </source>
</evidence>
<keyword evidence="4" id="KW-0732">Signal</keyword>
<comment type="subcellular location">
    <subcellularLocation>
        <location evidence="1">Membrane</location>
        <topology evidence="1">Single-pass membrane protein</topology>
    </subcellularLocation>
</comment>
<dbReference type="PROSITE" id="PS50011">
    <property type="entry name" value="PROTEIN_KINASE_DOM"/>
    <property type="match status" value="1"/>
</dbReference>